<name>A0A9N9EFT4_9GLOM</name>
<accession>A0A9N9EFT4</accession>
<keyword evidence="2" id="KW-1185">Reference proteome</keyword>
<reference evidence="1" key="1">
    <citation type="submission" date="2021-06" db="EMBL/GenBank/DDBJ databases">
        <authorList>
            <person name="Kallberg Y."/>
            <person name="Tangrot J."/>
            <person name="Rosling A."/>
        </authorList>
    </citation>
    <scope>NUCLEOTIDE SEQUENCE</scope>
    <source>
        <strain evidence="1">IN212</strain>
    </source>
</reference>
<sequence length="64" mass="7285">MKKSLHLIGRKVNLHDQMYYMEVEDFDGDFDEVGDNGIKEIGDESIELPLILTGRSRRVGESST</sequence>
<evidence type="ECO:0000313" key="1">
    <source>
        <dbReference type="EMBL" id="CAG8672115.1"/>
    </source>
</evidence>
<evidence type="ECO:0000313" key="2">
    <source>
        <dbReference type="Proteomes" id="UP000789396"/>
    </source>
</evidence>
<dbReference type="AlphaFoldDB" id="A0A9N9EFT4"/>
<dbReference type="Proteomes" id="UP000789396">
    <property type="component" value="Unassembled WGS sequence"/>
</dbReference>
<organism evidence="1 2">
    <name type="scientific">Racocetra fulgida</name>
    <dbReference type="NCBI Taxonomy" id="60492"/>
    <lineage>
        <taxon>Eukaryota</taxon>
        <taxon>Fungi</taxon>
        <taxon>Fungi incertae sedis</taxon>
        <taxon>Mucoromycota</taxon>
        <taxon>Glomeromycotina</taxon>
        <taxon>Glomeromycetes</taxon>
        <taxon>Diversisporales</taxon>
        <taxon>Gigasporaceae</taxon>
        <taxon>Racocetra</taxon>
    </lineage>
</organism>
<feature type="non-terminal residue" evidence="1">
    <location>
        <position position="64"/>
    </location>
</feature>
<protein>
    <submittedName>
        <fullName evidence="1">10724_t:CDS:1</fullName>
    </submittedName>
</protein>
<dbReference type="EMBL" id="CAJVPZ010016271">
    <property type="protein sequence ID" value="CAG8672115.1"/>
    <property type="molecule type" value="Genomic_DNA"/>
</dbReference>
<proteinExistence type="predicted"/>
<gene>
    <name evidence="1" type="ORF">RFULGI_LOCUS9270</name>
</gene>
<comment type="caution">
    <text evidence="1">The sequence shown here is derived from an EMBL/GenBank/DDBJ whole genome shotgun (WGS) entry which is preliminary data.</text>
</comment>